<keyword evidence="1" id="KW-0472">Membrane</keyword>
<dbReference type="RefSeq" id="WP_253538158.1">
    <property type="nucleotide sequence ID" value="NZ_JAMYWC010000004.1"/>
</dbReference>
<dbReference type="EMBL" id="JAMYWC010000004">
    <property type="protein sequence ID" value="MCP1173645.1"/>
    <property type="molecule type" value="Genomic_DNA"/>
</dbReference>
<proteinExistence type="predicted"/>
<keyword evidence="3" id="KW-1185">Reference proteome</keyword>
<evidence type="ECO:0000256" key="1">
    <source>
        <dbReference type="SAM" id="Phobius"/>
    </source>
</evidence>
<dbReference type="Proteomes" id="UP001162793">
    <property type="component" value="Unassembled WGS sequence"/>
</dbReference>
<organism evidence="2 3">
    <name type="scientific">Ralstonia chuxiongensis</name>
    <dbReference type="NCBI Taxonomy" id="2957504"/>
    <lineage>
        <taxon>Bacteria</taxon>
        <taxon>Pseudomonadati</taxon>
        <taxon>Pseudomonadota</taxon>
        <taxon>Betaproteobacteria</taxon>
        <taxon>Burkholderiales</taxon>
        <taxon>Burkholderiaceae</taxon>
        <taxon>Ralstonia</taxon>
    </lineage>
</organism>
<feature type="transmembrane region" description="Helical" evidence="1">
    <location>
        <begin position="6"/>
        <end position="31"/>
    </location>
</feature>
<name>A0AA41WY31_9RALS</name>
<gene>
    <name evidence="2" type="ORF">NKG59_14880</name>
</gene>
<evidence type="ECO:0000313" key="2">
    <source>
        <dbReference type="EMBL" id="MCP1173645.1"/>
    </source>
</evidence>
<keyword evidence="1" id="KW-0812">Transmembrane</keyword>
<accession>A0AA41WY31</accession>
<feature type="transmembrane region" description="Helical" evidence="1">
    <location>
        <begin position="162"/>
        <end position="182"/>
    </location>
</feature>
<protein>
    <submittedName>
        <fullName evidence="2">Uncharacterized protein</fullName>
    </submittedName>
</protein>
<keyword evidence="1" id="KW-1133">Transmembrane helix</keyword>
<sequence length="223" mass="24559">MNIQSIITYILVALYGIMLILGIFIITFSAIRAIKSREAIRNKITAKLEANIKLTSDDLVNMGKGLNLNRESVAKCLNQLLADEADAQRFLDIRRLVSEMEKEEPFNDLPGEVKPSLLRLSELADASQVKSDQLVLIPIQKTLASYVELKDEVAKGRKVGRFMNMVAVLGFIIGAWGLYLTAKSPDAKDIDAIVRRAMLSVSTSGINQITKETDSHATLGKAP</sequence>
<reference evidence="3" key="1">
    <citation type="journal article" date="2023" name="Front. Microbiol.">
        <title>Ralstonia chuxiongensis sp. nov., Ralstonia mojiangensis sp. nov., and Ralstonia soli sp. nov., isolated from tobacco fields, are three novel species in the family Burkholderiaceae.</title>
        <authorList>
            <person name="Lu C.H."/>
            <person name="Zhang Y.Y."/>
            <person name="Jiang N."/>
            <person name="Chen W."/>
            <person name="Shao X."/>
            <person name="Zhao Z.M."/>
            <person name="Lu W.L."/>
            <person name="Hu X."/>
            <person name="Xi Y.X."/>
            <person name="Zou S.Y."/>
            <person name="Wei Q.J."/>
            <person name="Lin Z.L."/>
            <person name="Gong L."/>
            <person name="Gai X.T."/>
            <person name="Zhang L.Q."/>
            <person name="Li J.Y."/>
            <person name="Jin Y."/>
            <person name="Xia Z.Y."/>
        </authorList>
    </citation>
    <scope>NUCLEOTIDE SEQUENCE [LARGE SCALE GENOMIC DNA]</scope>
    <source>
        <strain evidence="3">21YRMH01-3</strain>
    </source>
</reference>
<evidence type="ECO:0000313" key="3">
    <source>
        <dbReference type="Proteomes" id="UP001162793"/>
    </source>
</evidence>
<dbReference type="AlphaFoldDB" id="A0AA41WY31"/>
<comment type="caution">
    <text evidence="2">The sequence shown here is derived from an EMBL/GenBank/DDBJ whole genome shotgun (WGS) entry which is preliminary data.</text>
</comment>